<comment type="caution">
    <text evidence="3">The sequence shown here is derived from an EMBL/GenBank/DDBJ whole genome shotgun (WGS) entry which is preliminary data.</text>
</comment>
<dbReference type="Gene3D" id="3.40.50.12020">
    <property type="entry name" value="Uncharacterised protein family UPF0261, NN domain"/>
    <property type="match status" value="1"/>
</dbReference>
<name>A0A7W6CL32_9SPHN</name>
<evidence type="ECO:0000313" key="3">
    <source>
        <dbReference type="EMBL" id="MBB3956614.1"/>
    </source>
</evidence>
<dbReference type="PANTHER" id="PTHR31862">
    <property type="entry name" value="UPF0261 DOMAIN PROTEIN (AFU_ORTHOLOGUE AFUA_1G10120)"/>
    <property type="match status" value="1"/>
</dbReference>
<dbReference type="RefSeq" id="WP_246404903.1">
    <property type="nucleotide sequence ID" value="NZ_JACIDX010000015.1"/>
</dbReference>
<dbReference type="Pfam" id="PF06792">
    <property type="entry name" value="UPF0261"/>
    <property type="match status" value="1"/>
</dbReference>
<dbReference type="Proteomes" id="UP000548867">
    <property type="component" value="Unassembled WGS sequence"/>
</dbReference>
<dbReference type="PIRSF" id="PIRSF033271">
    <property type="entry name" value="UCP033271"/>
    <property type="match status" value="1"/>
</dbReference>
<dbReference type="CDD" id="cd15488">
    <property type="entry name" value="Tm-1-like"/>
    <property type="match status" value="1"/>
</dbReference>
<evidence type="ECO:0000313" key="4">
    <source>
        <dbReference type="Proteomes" id="UP000548867"/>
    </source>
</evidence>
<protein>
    <submittedName>
        <fullName evidence="3">Uncharacterized protein (UPF0261 family)</fullName>
    </submittedName>
</protein>
<feature type="domain" description="UPF0261" evidence="1">
    <location>
        <begin position="14"/>
        <end position="187"/>
    </location>
</feature>
<proteinExistence type="predicted"/>
<reference evidence="3 4" key="1">
    <citation type="submission" date="2020-08" db="EMBL/GenBank/DDBJ databases">
        <title>Genomic Encyclopedia of Type Strains, Phase IV (KMG-IV): sequencing the most valuable type-strain genomes for metagenomic binning, comparative biology and taxonomic classification.</title>
        <authorList>
            <person name="Goeker M."/>
        </authorList>
    </citation>
    <scope>NUCLEOTIDE SEQUENCE [LARGE SCALE GENOMIC DNA]</scope>
    <source>
        <strain evidence="3 4">DSM 27057</strain>
    </source>
</reference>
<organism evidence="3 4">
    <name type="scientific">Novosphingobium sediminicola</name>
    <dbReference type="NCBI Taxonomy" id="563162"/>
    <lineage>
        <taxon>Bacteria</taxon>
        <taxon>Pseudomonadati</taxon>
        <taxon>Pseudomonadota</taxon>
        <taxon>Alphaproteobacteria</taxon>
        <taxon>Sphingomonadales</taxon>
        <taxon>Sphingomonadaceae</taxon>
        <taxon>Novosphingobium</taxon>
    </lineage>
</organism>
<gene>
    <name evidence="3" type="ORF">GGR38_003580</name>
</gene>
<dbReference type="EMBL" id="JACIDX010000015">
    <property type="protein sequence ID" value="MBB3956614.1"/>
    <property type="molecule type" value="Genomic_DNA"/>
</dbReference>
<dbReference type="Pfam" id="PF23189">
    <property type="entry name" value="UPF0261_C"/>
    <property type="match status" value="1"/>
</dbReference>
<dbReference type="Gene3D" id="3.40.50.12030">
    <property type="entry name" value="Uncharacterised protein family UPF0261, NC domain"/>
    <property type="match status" value="1"/>
</dbReference>
<dbReference type="InterPro" id="IPR008322">
    <property type="entry name" value="UPF0261"/>
</dbReference>
<evidence type="ECO:0000259" key="1">
    <source>
        <dbReference type="Pfam" id="PF06792"/>
    </source>
</evidence>
<evidence type="ECO:0000259" key="2">
    <source>
        <dbReference type="Pfam" id="PF23189"/>
    </source>
</evidence>
<accession>A0A7W6CL32</accession>
<dbReference type="InterPro" id="IPR056778">
    <property type="entry name" value="UPF0261_C"/>
</dbReference>
<feature type="domain" description="UPF0261" evidence="2">
    <location>
        <begin position="195"/>
        <end position="410"/>
    </location>
</feature>
<sequence>MREDADTMGDLSRKNVMLIITQDTKQEEARFVREHLEGAGVNVVHLDPSVRRDVGGAEIGPNAVAAAAGSTIADILALGHEGQIHEMMIAGSIRAAHEFAAHTPIHGILSVGGSMGTALAGALMQSFPYGLPKLIVSTMASGFTKPYMGVRDIAMMNAVTDIAGINTISRDVYRNAALAMAGMAKGYDGLPVSGRPLVLMTTLGTTEPTTRAIRQALESDGCEVMVFHSSGVGGPTLDAIAAERDVALVLDLSVTEIIDHMFGGLADGGPVRGTVGMARGIPTIWAPGNADFIIGGPIDAAQAQFPGKRYHKHNPHLTAVRTDLADLERIGDRLAAMMGEAKGPVAFFTPLGGFSSHDSAQGHLYDPSLPPPFAEHMRKAMPQNAQFHAIGAHFNDPSFAQAIIAHARSLLGQPAMVAA</sequence>
<dbReference type="NCBIfam" id="NF002674">
    <property type="entry name" value="PRK02399.1-2"/>
    <property type="match status" value="1"/>
</dbReference>
<dbReference type="InterPro" id="IPR051353">
    <property type="entry name" value="Tobamovirus_resist_UPF0261"/>
</dbReference>
<dbReference type="PANTHER" id="PTHR31862:SF1">
    <property type="entry name" value="UPF0261 DOMAIN PROTEIN (AFU_ORTHOLOGUE AFUA_1G10120)"/>
    <property type="match status" value="1"/>
</dbReference>
<dbReference type="AlphaFoldDB" id="A0A7W6CL32"/>
<keyword evidence="4" id="KW-1185">Reference proteome</keyword>
<dbReference type="InterPro" id="IPR044122">
    <property type="entry name" value="UPF0261_N"/>
</dbReference>